<gene>
    <name evidence="3" type="ORF">OSB1V03_LOCUS21258</name>
</gene>
<dbReference type="Proteomes" id="UP000759131">
    <property type="component" value="Unassembled WGS sequence"/>
</dbReference>
<keyword evidence="1" id="KW-0694">RNA-binding</keyword>
<evidence type="ECO:0000313" key="4">
    <source>
        <dbReference type="Proteomes" id="UP000759131"/>
    </source>
</evidence>
<dbReference type="GO" id="GO:0003723">
    <property type="term" value="F:RNA binding"/>
    <property type="evidence" value="ECO:0007669"/>
    <property type="project" value="UniProtKB-KW"/>
</dbReference>
<evidence type="ECO:0000259" key="2">
    <source>
        <dbReference type="Pfam" id="PF17407"/>
    </source>
</evidence>
<feature type="non-terminal residue" evidence="3">
    <location>
        <position position="201"/>
    </location>
</feature>
<reference evidence="3" key="1">
    <citation type="submission" date="2020-11" db="EMBL/GenBank/DDBJ databases">
        <authorList>
            <person name="Tran Van P."/>
        </authorList>
    </citation>
    <scope>NUCLEOTIDE SEQUENCE</scope>
</reference>
<dbReference type="GO" id="GO:0034456">
    <property type="term" value="C:UTP-C complex"/>
    <property type="evidence" value="ECO:0007669"/>
    <property type="project" value="TreeGrafter"/>
</dbReference>
<accession>A0A7R9QJZ9</accession>
<name>A0A7R9QJZ9_9ACAR</name>
<dbReference type="PANTHER" id="PTHR17972">
    <property type="entry name" value="NUCLEOLAR RNA-ASSOCIATED PROTEIN"/>
    <property type="match status" value="1"/>
</dbReference>
<organism evidence="3">
    <name type="scientific">Medioppia subpectinata</name>
    <dbReference type="NCBI Taxonomy" id="1979941"/>
    <lineage>
        <taxon>Eukaryota</taxon>
        <taxon>Metazoa</taxon>
        <taxon>Ecdysozoa</taxon>
        <taxon>Arthropoda</taxon>
        <taxon>Chelicerata</taxon>
        <taxon>Arachnida</taxon>
        <taxon>Acari</taxon>
        <taxon>Acariformes</taxon>
        <taxon>Sarcoptiformes</taxon>
        <taxon>Oribatida</taxon>
        <taxon>Brachypylina</taxon>
        <taxon>Oppioidea</taxon>
        <taxon>Oppiidae</taxon>
        <taxon>Medioppia</taxon>
    </lineage>
</organism>
<dbReference type="EMBL" id="CAJPIZ010038671">
    <property type="protein sequence ID" value="CAG2121312.1"/>
    <property type="molecule type" value="Genomic_DNA"/>
</dbReference>
<dbReference type="InterPro" id="IPR035371">
    <property type="entry name" value="Nrap_D6"/>
</dbReference>
<dbReference type="Gene3D" id="3.30.70.3030">
    <property type="match status" value="1"/>
</dbReference>
<protein>
    <recommendedName>
        <fullName evidence="1">Nucleolar protein 6</fullName>
    </recommendedName>
</protein>
<evidence type="ECO:0000256" key="1">
    <source>
        <dbReference type="RuleBase" id="RU364032"/>
    </source>
</evidence>
<evidence type="ECO:0000313" key="3">
    <source>
        <dbReference type="EMBL" id="CAD7647056.1"/>
    </source>
</evidence>
<dbReference type="AlphaFoldDB" id="A0A7R9QJZ9"/>
<dbReference type="Pfam" id="PF17407">
    <property type="entry name" value="Nrap_D6"/>
    <property type="match status" value="1"/>
</dbReference>
<dbReference type="OrthoDB" id="10251401at2759"/>
<comment type="subcellular location">
    <subcellularLocation>
        <location evidence="1">Nucleus</location>
        <location evidence="1">Nucleolus</location>
    </subcellularLocation>
</comment>
<keyword evidence="4" id="KW-1185">Reference proteome</keyword>
<proteinExistence type="inferred from homology"/>
<comment type="similarity">
    <text evidence="1">Belongs to the NRAP family.</text>
</comment>
<feature type="domain" description="Nrap protein" evidence="2">
    <location>
        <begin position="55"/>
        <end position="191"/>
    </location>
</feature>
<keyword evidence="1" id="KW-0539">Nucleus</keyword>
<dbReference type="EMBL" id="OC893246">
    <property type="protein sequence ID" value="CAD7647056.1"/>
    <property type="molecule type" value="Genomic_DNA"/>
</dbReference>
<dbReference type="GO" id="GO:0032040">
    <property type="term" value="C:small-subunit processome"/>
    <property type="evidence" value="ECO:0007669"/>
    <property type="project" value="TreeGrafter"/>
</dbReference>
<dbReference type="InterPro" id="IPR005554">
    <property type="entry name" value="NOL6/Upt22"/>
</dbReference>
<dbReference type="GO" id="GO:0006364">
    <property type="term" value="P:rRNA processing"/>
    <property type="evidence" value="ECO:0007669"/>
    <property type="project" value="TreeGrafter"/>
</dbReference>
<dbReference type="PANTHER" id="PTHR17972:SF0">
    <property type="entry name" value="NUCLEOLAR PROTEIN 6"/>
    <property type="match status" value="1"/>
</dbReference>
<sequence>LSKWTSRWPDSIVLNRLQVLATAAKDTLVSEINENVDFDPKVQSEQTIIIFRPDLDIYDVVIQLKSDQIVNQIQAIDFPPKFEFTIKKFDPEVNERLPIVDFDPVDRYVRQLRDSYGDYALFFYDRFGGREIGVLWRPSVFECEPFCTASAAKCRRMSGTAAANGVPNVGTNIDAIIEDFSILGDGIVRDVHINTHNSALN</sequence>
<dbReference type="GO" id="GO:0006409">
    <property type="term" value="P:tRNA export from nucleus"/>
    <property type="evidence" value="ECO:0007669"/>
    <property type="project" value="TreeGrafter"/>
</dbReference>
<dbReference type="GO" id="GO:0032545">
    <property type="term" value="C:CURI complex"/>
    <property type="evidence" value="ECO:0007669"/>
    <property type="project" value="TreeGrafter"/>
</dbReference>